<evidence type="ECO:0000259" key="16">
    <source>
        <dbReference type="Pfam" id="PF00696"/>
    </source>
</evidence>
<dbReference type="EMBL" id="JAEQNB010000003">
    <property type="protein sequence ID" value="MBL0387175.1"/>
    <property type="molecule type" value="Genomic_DNA"/>
</dbReference>
<dbReference type="PROSITE" id="PS00324">
    <property type="entry name" value="ASPARTOKINASE"/>
    <property type="match status" value="1"/>
</dbReference>
<evidence type="ECO:0000313" key="18">
    <source>
        <dbReference type="Proteomes" id="UP000602284"/>
    </source>
</evidence>
<name>A0ABS1JA69_9BACL</name>
<reference evidence="17 18" key="1">
    <citation type="submission" date="2021-01" db="EMBL/GenBank/DDBJ databases">
        <title>Tumebacillus sp. strain ITR2 16S ribosomal RNA gene Genome sequencing and assembly.</title>
        <authorList>
            <person name="Kang M."/>
        </authorList>
    </citation>
    <scope>NUCLEOTIDE SEQUENCE [LARGE SCALE GENOMIC DNA]</scope>
    <source>
        <strain evidence="17 18">ITR2</strain>
    </source>
</reference>
<protein>
    <recommendedName>
        <fullName evidence="14">Aspartokinase</fullName>
        <ecNumber evidence="14">2.7.2.4</ecNumber>
    </recommendedName>
</protein>
<feature type="domain" description="Aspartate/glutamate/uridylate kinase" evidence="16">
    <location>
        <begin position="4"/>
        <end position="230"/>
    </location>
</feature>
<dbReference type="InterPro" id="IPR001048">
    <property type="entry name" value="Asp/Glu/Uridylate_kinase"/>
</dbReference>
<evidence type="ECO:0000256" key="9">
    <source>
        <dbReference type="ARBA" id="ARBA00022777"/>
    </source>
</evidence>
<comment type="similarity">
    <text evidence="5 14">Belongs to the aspartokinase family.</text>
</comment>
<keyword evidence="10" id="KW-0067">ATP-binding</keyword>
<evidence type="ECO:0000256" key="8">
    <source>
        <dbReference type="ARBA" id="ARBA00022741"/>
    </source>
</evidence>
<dbReference type="SUPFAM" id="SSF53633">
    <property type="entry name" value="Carbamate kinase-like"/>
    <property type="match status" value="1"/>
</dbReference>
<comment type="pathway">
    <text evidence="3 15">Amino-acid biosynthesis; L-methionine biosynthesis via de novo pathway; L-homoserine from L-aspartate: step 1/3.</text>
</comment>
<dbReference type="CDD" id="cd04246">
    <property type="entry name" value="AAK_AK-DapG-like"/>
    <property type="match status" value="1"/>
</dbReference>
<evidence type="ECO:0000256" key="13">
    <source>
        <dbReference type="ARBA" id="ARBA00047872"/>
    </source>
</evidence>
<evidence type="ECO:0000256" key="11">
    <source>
        <dbReference type="ARBA" id="ARBA00022915"/>
    </source>
</evidence>
<dbReference type="Gene3D" id="3.40.1160.10">
    <property type="entry name" value="Acetylglutamate kinase-like"/>
    <property type="match status" value="1"/>
</dbReference>
<keyword evidence="9 14" id="KW-0418">Kinase</keyword>
<dbReference type="InterPro" id="IPR005260">
    <property type="entry name" value="Asp_kin_monofn"/>
</dbReference>
<keyword evidence="18" id="KW-1185">Reference proteome</keyword>
<dbReference type="InterPro" id="IPR036393">
    <property type="entry name" value="AceGlu_kinase-like_sf"/>
</dbReference>
<dbReference type="InterPro" id="IPR001341">
    <property type="entry name" value="Asp_kinase"/>
</dbReference>
<evidence type="ECO:0000256" key="12">
    <source>
        <dbReference type="ARBA" id="ARBA00023154"/>
    </source>
</evidence>
<organism evidence="17 18">
    <name type="scientific">Tumebacillus amylolyticus</name>
    <dbReference type="NCBI Taxonomy" id="2801339"/>
    <lineage>
        <taxon>Bacteria</taxon>
        <taxon>Bacillati</taxon>
        <taxon>Bacillota</taxon>
        <taxon>Bacilli</taxon>
        <taxon>Bacillales</taxon>
        <taxon>Alicyclobacillaceae</taxon>
        <taxon>Tumebacillus</taxon>
    </lineage>
</organism>
<evidence type="ECO:0000256" key="7">
    <source>
        <dbReference type="ARBA" id="ARBA00022679"/>
    </source>
</evidence>
<gene>
    <name evidence="17" type="ORF">JJB07_10995</name>
</gene>
<keyword evidence="8" id="KW-0547">Nucleotide-binding</keyword>
<keyword evidence="12" id="KW-0457">Lysine biosynthesis</keyword>
<dbReference type="Pfam" id="PF00696">
    <property type="entry name" value="AA_kinase"/>
    <property type="match status" value="1"/>
</dbReference>
<comment type="caution">
    <text evidence="17">The sequence shown here is derived from an EMBL/GenBank/DDBJ whole genome shotgun (WGS) entry which is preliminary data.</text>
</comment>
<sequence>MTIYVQKFGGTSVADAERIQKAARRLVETAQAGHQVVAVVSAMGHTTDHLVDLAGLLSDNPSPREIDMLLSTGEQVTCALMAIAVQQLGASSISLTGGLAGIRTESHHGRARIIDIDPTRIWAELGQGKIVIVAGFQGLTPCGEIATLGRGGSDTTAVALAGALGADLCEIYTDVDGVYTTDPRIVPHAQRINEIPYDEMWELAHLGANVLHPRAVEAARRHRVPVRVRSSFEYDDPGTLLTSTVANALALPVYGIALDPDLQSGWPGDTFEADGDLAKISVVAAPLTTGAELHPQIRVALEGADISVHGLHVSVTCCSCLVEKSHVHEAVRVLHTALGLDAKRTKILDTFE</sequence>
<evidence type="ECO:0000256" key="14">
    <source>
        <dbReference type="RuleBase" id="RU003448"/>
    </source>
</evidence>
<comment type="catalytic activity">
    <reaction evidence="13 14">
        <text>L-aspartate + ATP = 4-phospho-L-aspartate + ADP</text>
        <dbReference type="Rhea" id="RHEA:23776"/>
        <dbReference type="ChEBI" id="CHEBI:29991"/>
        <dbReference type="ChEBI" id="CHEBI:30616"/>
        <dbReference type="ChEBI" id="CHEBI:57535"/>
        <dbReference type="ChEBI" id="CHEBI:456216"/>
        <dbReference type="EC" id="2.7.2.4"/>
    </reaction>
</comment>
<comment type="pathway">
    <text evidence="4 15">Amino-acid biosynthesis; L-threonine biosynthesis; L-threonine from L-aspartate: step 1/5.</text>
</comment>
<keyword evidence="7 14" id="KW-0808">Transferase</keyword>
<comment type="function">
    <text evidence="1">Catalyzes the phosphorylation of the beta-carboxyl group of aspartic acid with ATP to yield 4-phospho-L-aspartate, which is involved in the branched biosynthetic pathway leading to the biosynthesis of amino acids threonine, isoleucine and methionine.</text>
</comment>
<evidence type="ECO:0000256" key="15">
    <source>
        <dbReference type="RuleBase" id="RU004249"/>
    </source>
</evidence>
<evidence type="ECO:0000256" key="5">
    <source>
        <dbReference type="ARBA" id="ARBA00010122"/>
    </source>
</evidence>
<dbReference type="PANTHER" id="PTHR21499">
    <property type="entry name" value="ASPARTATE KINASE"/>
    <property type="match status" value="1"/>
</dbReference>
<evidence type="ECO:0000256" key="6">
    <source>
        <dbReference type="ARBA" id="ARBA00022605"/>
    </source>
</evidence>
<dbReference type="NCBIfam" id="NF005155">
    <property type="entry name" value="PRK06635.1-4"/>
    <property type="match status" value="1"/>
</dbReference>
<proteinExistence type="inferred from homology"/>
<dbReference type="PIRSF" id="PIRSF000726">
    <property type="entry name" value="Asp_kin"/>
    <property type="match status" value="1"/>
</dbReference>
<evidence type="ECO:0000256" key="1">
    <source>
        <dbReference type="ARBA" id="ARBA00003121"/>
    </source>
</evidence>
<evidence type="ECO:0000256" key="2">
    <source>
        <dbReference type="ARBA" id="ARBA00004766"/>
    </source>
</evidence>
<dbReference type="NCBIfam" id="TIGR00657">
    <property type="entry name" value="asp_kinases"/>
    <property type="match status" value="1"/>
</dbReference>
<evidence type="ECO:0000256" key="10">
    <source>
        <dbReference type="ARBA" id="ARBA00022840"/>
    </source>
</evidence>
<dbReference type="EC" id="2.7.2.4" evidence="14"/>
<keyword evidence="11" id="KW-0220">Diaminopimelate biosynthesis</keyword>
<dbReference type="SUPFAM" id="SSF55021">
    <property type="entry name" value="ACT-like"/>
    <property type="match status" value="1"/>
</dbReference>
<dbReference type="InterPro" id="IPR045865">
    <property type="entry name" value="ACT-like_dom_sf"/>
</dbReference>
<evidence type="ECO:0000313" key="17">
    <source>
        <dbReference type="EMBL" id="MBL0387175.1"/>
    </source>
</evidence>
<dbReference type="PANTHER" id="PTHR21499:SF3">
    <property type="entry name" value="ASPARTOKINASE"/>
    <property type="match status" value="1"/>
</dbReference>
<evidence type="ECO:0000256" key="4">
    <source>
        <dbReference type="ARBA" id="ARBA00005139"/>
    </source>
</evidence>
<comment type="pathway">
    <text evidence="2 15">Amino-acid biosynthesis; L-lysine biosynthesis via DAP pathway; (S)-tetrahydrodipicolinate from L-aspartate: step 1/4.</text>
</comment>
<dbReference type="GO" id="GO:0004072">
    <property type="term" value="F:aspartate kinase activity"/>
    <property type="evidence" value="ECO:0007669"/>
    <property type="project" value="UniProtKB-EC"/>
</dbReference>
<evidence type="ECO:0000256" key="3">
    <source>
        <dbReference type="ARBA" id="ARBA00004986"/>
    </source>
</evidence>
<dbReference type="Proteomes" id="UP000602284">
    <property type="component" value="Unassembled WGS sequence"/>
</dbReference>
<dbReference type="Gene3D" id="3.30.70.260">
    <property type="match status" value="1"/>
</dbReference>
<dbReference type="InterPro" id="IPR018042">
    <property type="entry name" value="Aspartate_kinase_CS"/>
</dbReference>
<keyword evidence="6 15" id="KW-0028">Amino-acid biosynthesis</keyword>
<dbReference type="RefSeq" id="WP_201634918.1">
    <property type="nucleotide sequence ID" value="NZ_JAEQNB010000003.1"/>
</dbReference>
<accession>A0ABS1JA69</accession>